<sequence length="428" mass="46362">MSANAEIQTRGSKPILGSSFRWSHVVTTLIILQAIGMVDKINVGMVLAYKPFQADMGIVGKHGLAGLLTTLFLLAYGIGMPIWGALSDRVGPRKTGIYACIAWIVFLVLGGLASNLTVLYISRIGLGFAEAAIWPICNNLTARWFPVKERGRSSATWISGINIGIAIAGFLVPPLLVSLGWRSVFFVLAALGLLPIILLSTLVRDNPRDTRASASEIEFIEAGVLEKTDEVPESNMFAHTPYYKNYRFWLATLANTATGMGVFGINTWLPSYLTGVRHMSMTGMGNFTAIDWILCIGILLWLSRWSDRIVRRAAFGMVCFVVYAVLIFFSMEVKSEGSMMVMIGLAIFALQSSTVMNFALVHSFTREASMGGGAGTMAGVSNFLGAFAPYIMGLLIGPNNNYLASFGFLAGMAIVSAIAMAILIPQKY</sequence>
<dbReference type="SUPFAM" id="SSF103473">
    <property type="entry name" value="MFS general substrate transporter"/>
    <property type="match status" value="1"/>
</dbReference>
<dbReference type="RefSeq" id="WP_268045520.1">
    <property type="nucleotide sequence ID" value="NZ_CP104064.1"/>
</dbReference>
<evidence type="ECO:0000256" key="6">
    <source>
        <dbReference type="SAM" id="Phobius"/>
    </source>
</evidence>
<evidence type="ECO:0000313" key="9">
    <source>
        <dbReference type="Proteomes" id="UP001164803"/>
    </source>
</evidence>
<reference evidence="8" key="1">
    <citation type="submission" date="2022-08" db="EMBL/GenBank/DDBJ databases">
        <title>Alicyclobacillus dauci DSM2870, complete genome.</title>
        <authorList>
            <person name="Wang Q."/>
            <person name="Cai R."/>
            <person name="Wang Z."/>
        </authorList>
    </citation>
    <scope>NUCLEOTIDE SEQUENCE</scope>
    <source>
        <strain evidence="8">DSM 28700</strain>
    </source>
</reference>
<evidence type="ECO:0000259" key="7">
    <source>
        <dbReference type="PROSITE" id="PS50850"/>
    </source>
</evidence>
<protein>
    <submittedName>
        <fullName evidence="8">MFS transporter</fullName>
    </submittedName>
</protein>
<feature type="transmembrane region" description="Helical" evidence="6">
    <location>
        <begin position="119"/>
        <end position="137"/>
    </location>
</feature>
<evidence type="ECO:0000313" key="8">
    <source>
        <dbReference type="EMBL" id="WAH37981.1"/>
    </source>
</evidence>
<feature type="transmembrane region" description="Helical" evidence="6">
    <location>
        <begin position="58"/>
        <end position="83"/>
    </location>
</feature>
<dbReference type="Proteomes" id="UP001164803">
    <property type="component" value="Chromosome"/>
</dbReference>
<feature type="transmembrane region" description="Helical" evidence="6">
    <location>
        <begin position="20"/>
        <end position="38"/>
    </location>
</feature>
<feature type="transmembrane region" description="Helical" evidence="6">
    <location>
        <begin position="281"/>
        <end position="302"/>
    </location>
</feature>
<feature type="transmembrane region" description="Helical" evidence="6">
    <location>
        <begin position="95"/>
        <end position="113"/>
    </location>
</feature>
<accession>A0ABY6Z546</accession>
<dbReference type="InterPro" id="IPR036259">
    <property type="entry name" value="MFS_trans_sf"/>
</dbReference>
<feature type="transmembrane region" description="Helical" evidence="6">
    <location>
        <begin position="402"/>
        <end position="424"/>
    </location>
</feature>
<keyword evidence="5 6" id="KW-0472">Membrane</keyword>
<evidence type="ECO:0000256" key="3">
    <source>
        <dbReference type="ARBA" id="ARBA00022692"/>
    </source>
</evidence>
<keyword evidence="2" id="KW-0813">Transport</keyword>
<dbReference type="EMBL" id="CP104064">
    <property type="protein sequence ID" value="WAH37981.1"/>
    <property type="molecule type" value="Genomic_DNA"/>
</dbReference>
<proteinExistence type="predicted"/>
<evidence type="ECO:0000256" key="5">
    <source>
        <dbReference type="ARBA" id="ARBA00023136"/>
    </source>
</evidence>
<keyword evidence="9" id="KW-1185">Reference proteome</keyword>
<dbReference type="InterPro" id="IPR050382">
    <property type="entry name" value="MFS_Na/Anion_cotransporter"/>
</dbReference>
<feature type="transmembrane region" description="Helical" evidence="6">
    <location>
        <begin position="337"/>
        <end position="361"/>
    </location>
</feature>
<name>A0ABY6Z546_9BACL</name>
<dbReference type="Gene3D" id="1.20.1250.20">
    <property type="entry name" value="MFS general substrate transporter like domains"/>
    <property type="match status" value="2"/>
</dbReference>
<keyword evidence="4 6" id="KW-1133">Transmembrane helix</keyword>
<keyword evidence="3 6" id="KW-0812">Transmembrane</keyword>
<feature type="transmembrane region" description="Helical" evidence="6">
    <location>
        <begin position="373"/>
        <end position="396"/>
    </location>
</feature>
<evidence type="ECO:0000256" key="2">
    <source>
        <dbReference type="ARBA" id="ARBA00022448"/>
    </source>
</evidence>
<feature type="transmembrane region" description="Helical" evidence="6">
    <location>
        <begin position="248"/>
        <end position="269"/>
    </location>
</feature>
<dbReference type="InterPro" id="IPR011701">
    <property type="entry name" value="MFS"/>
</dbReference>
<feature type="transmembrane region" description="Helical" evidence="6">
    <location>
        <begin position="314"/>
        <end position="331"/>
    </location>
</feature>
<feature type="transmembrane region" description="Helical" evidence="6">
    <location>
        <begin position="183"/>
        <end position="203"/>
    </location>
</feature>
<comment type="subcellular location">
    <subcellularLocation>
        <location evidence="1">Cell membrane</location>
        <topology evidence="1">Multi-pass membrane protein</topology>
    </subcellularLocation>
</comment>
<gene>
    <name evidence="8" type="ORF">NZD86_05680</name>
</gene>
<feature type="transmembrane region" description="Helical" evidence="6">
    <location>
        <begin position="157"/>
        <end position="177"/>
    </location>
</feature>
<dbReference type="PROSITE" id="PS50850">
    <property type="entry name" value="MFS"/>
    <property type="match status" value="1"/>
</dbReference>
<dbReference type="InterPro" id="IPR020846">
    <property type="entry name" value="MFS_dom"/>
</dbReference>
<organism evidence="8 9">
    <name type="scientific">Alicyclobacillus dauci</name>
    <dbReference type="NCBI Taxonomy" id="1475485"/>
    <lineage>
        <taxon>Bacteria</taxon>
        <taxon>Bacillati</taxon>
        <taxon>Bacillota</taxon>
        <taxon>Bacilli</taxon>
        <taxon>Bacillales</taxon>
        <taxon>Alicyclobacillaceae</taxon>
        <taxon>Alicyclobacillus</taxon>
    </lineage>
</organism>
<dbReference type="PANTHER" id="PTHR11662">
    <property type="entry name" value="SOLUTE CARRIER FAMILY 17"/>
    <property type="match status" value="1"/>
</dbReference>
<dbReference type="Pfam" id="PF07690">
    <property type="entry name" value="MFS_1"/>
    <property type="match status" value="1"/>
</dbReference>
<feature type="domain" description="Major facilitator superfamily (MFS) profile" evidence="7">
    <location>
        <begin position="25"/>
        <end position="428"/>
    </location>
</feature>
<dbReference type="PANTHER" id="PTHR11662:SF399">
    <property type="entry name" value="FI19708P1-RELATED"/>
    <property type="match status" value="1"/>
</dbReference>
<evidence type="ECO:0000256" key="4">
    <source>
        <dbReference type="ARBA" id="ARBA00022989"/>
    </source>
</evidence>
<evidence type="ECO:0000256" key="1">
    <source>
        <dbReference type="ARBA" id="ARBA00004651"/>
    </source>
</evidence>